<evidence type="ECO:0000313" key="2">
    <source>
        <dbReference type="EMBL" id="QNO47199.1"/>
    </source>
</evidence>
<dbReference type="EMBL" id="MT630626">
    <property type="protein sequence ID" value="QNO41362.1"/>
    <property type="molecule type" value="Genomic_DNA"/>
</dbReference>
<name>A0A7G9Y028_9EURY</name>
<dbReference type="EMBL" id="MT631244">
    <property type="protein sequence ID" value="QNO47199.1"/>
    <property type="molecule type" value="Genomic_DNA"/>
</dbReference>
<organism evidence="1">
    <name type="scientific">Candidatus Methanogaster sp. ANME-2c ERB4</name>
    <dbReference type="NCBI Taxonomy" id="2759911"/>
    <lineage>
        <taxon>Archaea</taxon>
        <taxon>Methanobacteriati</taxon>
        <taxon>Methanobacteriota</taxon>
        <taxon>Stenosarchaea group</taxon>
        <taxon>Methanomicrobia</taxon>
        <taxon>Methanosarcinales</taxon>
        <taxon>ANME-2 cluster</taxon>
        <taxon>Candidatus Methanogasteraceae</taxon>
        <taxon>Candidatus Methanogaster</taxon>
    </lineage>
</organism>
<reference evidence="1" key="1">
    <citation type="submission" date="2020-06" db="EMBL/GenBank/DDBJ databases">
        <title>Unique genomic features of the anaerobic methanotrophic archaea.</title>
        <authorList>
            <person name="Chadwick G.L."/>
            <person name="Skennerton C.T."/>
            <person name="Laso-Perez R."/>
            <person name="Leu A.O."/>
            <person name="Speth D.R."/>
            <person name="Yu H."/>
            <person name="Morgan-Lang C."/>
            <person name="Hatzenpichler R."/>
            <person name="Goudeau D."/>
            <person name="Malmstrom R."/>
            <person name="Brazelton W.J."/>
            <person name="Woyke T."/>
            <person name="Hallam S.J."/>
            <person name="Tyson G.W."/>
            <person name="Wegener G."/>
            <person name="Boetius A."/>
            <person name="Orphan V."/>
        </authorList>
    </citation>
    <scope>NUCLEOTIDE SEQUENCE</scope>
</reference>
<gene>
    <name evidence="2" type="ORF">ADAEDOLL_00005</name>
    <name evidence="1" type="ORF">GDLGMCFF_00003</name>
</gene>
<evidence type="ECO:0000313" key="1">
    <source>
        <dbReference type="EMBL" id="QNO41362.1"/>
    </source>
</evidence>
<protein>
    <submittedName>
        <fullName evidence="1">Uncharacterized protein</fullName>
    </submittedName>
</protein>
<proteinExistence type="predicted"/>
<accession>A0A7G9Y028</accession>
<dbReference type="AlphaFoldDB" id="A0A7G9Y028"/>
<sequence length="740" mass="86029">MSEEERICEILNTIQNIKESELPVTTYFKQNSVPFTRKQYYRYCRILKKSGEDGLHDKRKDGNYTKLTERIKDYIIFTVTENRSISTPQLQGKILNKFDVKISESSLNTFRASVSLTRIPLHKEPKYKLRKSGGGEILTCLAFFTGIIEIYTRTIIERVNEIRQSPLFEQNKNIGEDYPDVRSRGKFTTEYNQLKSVRENRFKSVDEKIQSKNFSAMNIFKMSEKAISRYNLALLCLPLVTSNGKTSRVNRVKGNDLAFLCDYNYKDASLNKYIGELKYLRISDQLIAAIAKFWMDFWRDESEEEETYFVCYYIDGNTKAVWSSNRCYKGGVTMLGRVMNCLENVFIHDGKGHPLYFQTFHGHADLGKEALNMLEKLTELLDDSSTPAQVKRILVMDGGANGVKTLRAFKDSDDYFITILDDNQTKTRKFKHIREEKRYKYGNAELVDSKIELLDSNELGYIYECRAVTVKWDNGRKSVLVTDIPHDLLDASEVTKKYFDRWPMQEKQFRDAKSGVNIHRTVGYGKKIENYDKMDEKHSDLCKGITKLRSRLKVPLAEIEVIEEGLADLYKQERTLREKSSIVEGDRVLGEADSTELKQCEARINKCQRQQKAIENGHKDDFKRLKKYLKEEKRIRGKDKVYRIDTELDQIMTCFKMSFINLCSLFLTKCMDHERFELQTLFESIFQLGGEAFISDDAKTIELEMNPKEPKLMDKLNKGLSILNTIDIHDLNGRCVKFGV</sequence>